<evidence type="ECO:0000256" key="1">
    <source>
        <dbReference type="SAM" id="MobiDB-lite"/>
    </source>
</evidence>
<sequence>MAVLRRKVWGSVIAHAAAAQPDALPRQASSSPRRRAAPAQAGRVHSLWHGRYKEQGSCAALEYGVVLTPCLNEHHRQRRALEKYDDGQRCGQEEFDDDLGFDDGLG</sequence>
<dbReference type="EMBL" id="SPHZ02000001">
    <property type="protein sequence ID" value="KAF0936158.1"/>
    <property type="molecule type" value="Genomic_DNA"/>
</dbReference>
<dbReference type="Proteomes" id="UP000479710">
    <property type="component" value="Unassembled WGS sequence"/>
</dbReference>
<reference evidence="2 3" key="1">
    <citation type="submission" date="2019-11" db="EMBL/GenBank/DDBJ databases">
        <title>Whole genome sequence of Oryza granulata.</title>
        <authorList>
            <person name="Li W."/>
        </authorList>
    </citation>
    <scope>NUCLEOTIDE SEQUENCE [LARGE SCALE GENOMIC DNA]</scope>
    <source>
        <strain evidence="3">cv. Menghai</strain>
        <tissue evidence="2">Leaf</tissue>
    </source>
</reference>
<feature type="compositionally biased region" description="Low complexity" evidence="1">
    <location>
        <begin position="20"/>
        <end position="41"/>
    </location>
</feature>
<feature type="region of interest" description="Disordered" evidence="1">
    <location>
        <begin position="20"/>
        <end position="42"/>
    </location>
</feature>
<organism evidence="2 3">
    <name type="scientific">Oryza meyeriana var. granulata</name>
    <dbReference type="NCBI Taxonomy" id="110450"/>
    <lineage>
        <taxon>Eukaryota</taxon>
        <taxon>Viridiplantae</taxon>
        <taxon>Streptophyta</taxon>
        <taxon>Embryophyta</taxon>
        <taxon>Tracheophyta</taxon>
        <taxon>Spermatophyta</taxon>
        <taxon>Magnoliopsida</taxon>
        <taxon>Liliopsida</taxon>
        <taxon>Poales</taxon>
        <taxon>Poaceae</taxon>
        <taxon>BOP clade</taxon>
        <taxon>Oryzoideae</taxon>
        <taxon>Oryzeae</taxon>
        <taxon>Oryzinae</taxon>
        <taxon>Oryza</taxon>
        <taxon>Oryza meyeriana</taxon>
    </lineage>
</organism>
<keyword evidence="3" id="KW-1185">Reference proteome</keyword>
<feature type="compositionally biased region" description="Acidic residues" evidence="1">
    <location>
        <begin position="93"/>
        <end position="106"/>
    </location>
</feature>
<protein>
    <submittedName>
        <fullName evidence="2">Uncharacterized protein</fullName>
    </submittedName>
</protein>
<gene>
    <name evidence="2" type="ORF">E2562_038967</name>
</gene>
<evidence type="ECO:0000313" key="3">
    <source>
        <dbReference type="Proteomes" id="UP000479710"/>
    </source>
</evidence>
<feature type="region of interest" description="Disordered" evidence="1">
    <location>
        <begin position="81"/>
        <end position="106"/>
    </location>
</feature>
<accession>A0A6G1FGR4</accession>
<comment type="caution">
    <text evidence="2">The sequence shown here is derived from an EMBL/GenBank/DDBJ whole genome shotgun (WGS) entry which is preliminary data.</text>
</comment>
<name>A0A6G1FGR4_9ORYZ</name>
<feature type="compositionally biased region" description="Basic and acidic residues" evidence="1">
    <location>
        <begin position="81"/>
        <end position="92"/>
    </location>
</feature>
<evidence type="ECO:0000313" key="2">
    <source>
        <dbReference type="EMBL" id="KAF0936158.1"/>
    </source>
</evidence>
<dbReference type="AlphaFoldDB" id="A0A6G1FGR4"/>
<proteinExistence type="predicted"/>